<accession>M1Z014</accession>
<keyword evidence="6" id="KW-0812">Transmembrane</keyword>
<evidence type="ECO:0000256" key="6">
    <source>
        <dbReference type="SAM" id="Phobius"/>
    </source>
</evidence>
<dbReference type="GO" id="GO:0020037">
    <property type="term" value="F:heme binding"/>
    <property type="evidence" value="ECO:0007669"/>
    <property type="project" value="InterPro"/>
</dbReference>
<dbReference type="InParanoid" id="M1Z014"/>
<evidence type="ECO:0000256" key="1">
    <source>
        <dbReference type="ARBA" id="ARBA00022448"/>
    </source>
</evidence>
<keyword evidence="1" id="KW-0813">Transport</keyword>
<dbReference type="InterPro" id="IPR019020">
    <property type="entry name" value="Cyt-c552/DMSO_Rdtase_haem-bd"/>
</dbReference>
<keyword evidence="2" id="KW-0349">Heme</keyword>
<evidence type="ECO:0000256" key="4">
    <source>
        <dbReference type="ARBA" id="ARBA00022982"/>
    </source>
</evidence>
<evidence type="ECO:0000259" key="7">
    <source>
        <dbReference type="Pfam" id="PF09459"/>
    </source>
</evidence>
<protein>
    <submittedName>
        <fullName evidence="8">Putative Nitrite oxidoreductase, gamma subunit</fullName>
        <ecNumber evidence="8">1.7.99.4</ecNumber>
    </submittedName>
</protein>
<dbReference type="HOGENOM" id="CLU_076033_0_0_0"/>
<dbReference type="EC" id="1.7.99.4" evidence="8"/>
<evidence type="ECO:0000256" key="5">
    <source>
        <dbReference type="ARBA" id="ARBA00023004"/>
    </source>
</evidence>
<dbReference type="Gene3D" id="2.60.40.1190">
    <property type="match status" value="1"/>
</dbReference>
<name>M1Z014_NITG3</name>
<dbReference type="STRING" id="1266370.NITGR_570022"/>
<feature type="domain" description="Cytochrome c-552/DMSO reductase-like haem-binding" evidence="7">
    <location>
        <begin position="88"/>
        <end position="200"/>
    </location>
</feature>
<feature type="transmembrane region" description="Helical" evidence="6">
    <location>
        <begin position="7"/>
        <end position="25"/>
    </location>
</feature>
<sequence length="266" mass="29220">MKQYRFGLRWFPAVLMVLIGGLGWGCGSSSVSYESCLNDGYCTGKVKVTRYSGSLPLSPLSGFWTAAQGPERKVIELGPQLITNPQWPDPSIKKVTLSAARTDTEFAVRLEWEDTTRDDGLDDSRLYTDQAAVMFPLKATGTPPPVTMGAEGEMVNIWQWKAARQVEVDALRQTVKDPSTIKSPVEDLNAEGFSTLTRQAQQDVQGHGVRTETGWVVVFKRALKTGDELDRPLDAATPLAVAIWDGGNRETNGQKGLAGWIVLEYI</sequence>
<keyword evidence="6" id="KW-1133">Transmembrane helix</keyword>
<dbReference type="AlphaFoldDB" id="M1Z014"/>
<gene>
    <name evidence="8" type="ORF">NITGR_570022</name>
</gene>
<organism evidence="8 9">
    <name type="scientific">Nitrospina gracilis (strain 3/211)</name>
    <dbReference type="NCBI Taxonomy" id="1266370"/>
    <lineage>
        <taxon>Bacteria</taxon>
        <taxon>Pseudomonadati</taxon>
        <taxon>Nitrospinota/Tectimicrobiota group</taxon>
        <taxon>Nitrospinota</taxon>
        <taxon>Nitrospinia</taxon>
        <taxon>Nitrospinales</taxon>
        <taxon>Nitrospinaceae</taxon>
        <taxon>Nitrospina</taxon>
    </lineage>
</organism>
<dbReference type="GO" id="GO:0046872">
    <property type="term" value="F:metal ion binding"/>
    <property type="evidence" value="ECO:0007669"/>
    <property type="project" value="UniProtKB-KW"/>
</dbReference>
<keyword evidence="4" id="KW-0249">Electron transport</keyword>
<dbReference type="Proteomes" id="UP000011704">
    <property type="component" value="Unassembled WGS sequence"/>
</dbReference>
<evidence type="ECO:0000313" key="8">
    <source>
        <dbReference type="EMBL" id="CCQ91073.1"/>
    </source>
</evidence>
<dbReference type="Pfam" id="PF09459">
    <property type="entry name" value="EB_dh"/>
    <property type="match status" value="1"/>
</dbReference>
<keyword evidence="6" id="KW-0472">Membrane</keyword>
<keyword evidence="5" id="KW-0408">Iron</keyword>
<keyword evidence="3" id="KW-0479">Metal-binding</keyword>
<dbReference type="EMBL" id="CAQJ01000063">
    <property type="protein sequence ID" value="CCQ91073.1"/>
    <property type="molecule type" value="Genomic_DNA"/>
</dbReference>
<reference evidence="8 9" key="1">
    <citation type="journal article" date="2013" name="Front. Microbiol.">
        <title>The genome of Nitrospina gracilis illuminates the metabolism and evolution of the major marine nitrite oxidizer.</title>
        <authorList>
            <person name="Luecker S."/>
            <person name="Nowka B."/>
            <person name="Rattei T."/>
            <person name="Spieck E."/>
            <person name="and Daims H."/>
        </authorList>
    </citation>
    <scope>NUCLEOTIDE SEQUENCE [LARGE SCALE GENOMIC DNA]</scope>
    <source>
        <strain evidence="8 9">3/211</strain>
    </source>
</reference>
<dbReference type="GO" id="GO:0016491">
    <property type="term" value="F:oxidoreductase activity"/>
    <property type="evidence" value="ECO:0007669"/>
    <property type="project" value="UniProtKB-KW"/>
</dbReference>
<evidence type="ECO:0000256" key="3">
    <source>
        <dbReference type="ARBA" id="ARBA00022723"/>
    </source>
</evidence>
<proteinExistence type="predicted"/>
<comment type="caution">
    <text evidence="8">The sequence shown here is derived from an EMBL/GenBank/DDBJ whole genome shotgun (WGS) entry which is preliminary data.</text>
</comment>
<evidence type="ECO:0000313" key="9">
    <source>
        <dbReference type="Proteomes" id="UP000011704"/>
    </source>
</evidence>
<keyword evidence="8" id="KW-0560">Oxidoreductase</keyword>
<keyword evidence="9" id="KW-1185">Reference proteome</keyword>
<evidence type="ECO:0000256" key="2">
    <source>
        <dbReference type="ARBA" id="ARBA00022617"/>
    </source>
</evidence>